<accession>A0A2A7SBJ3</accession>
<evidence type="ECO:0000313" key="7">
    <source>
        <dbReference type="EMBL" id="PEH40779.1"/>
    </source>
</evidence>
<feature type="domain" description="Major facilitator superfamily (MFS) profile" evidence="6">
    <location>
        <begin position="28"/>
        <end position="415"/>
    </location>
</feature>
<evidence type="ECO:0000256" key="1">
    <source>
        <dbReference type="ARBA" id="ARBA00004141"/>
    </source>
</evidence>
<feature type="transmembrane region" description="Helical" evidence="5">
    <location>
        <begin position="324"/>
        <end position="347"/>
    </location>
</feature>
<name>A0A2A7SBJ3_BURGA</name>
<dbReference type="Gene3D" id="1.20.1250.20">
    <property type="entry name" value="MFS general substrate transporter like domains"/>
    <property type="match status" value="2"/>
</dbReference>
<feature type="transmembrane region" description="Helical" evidence="5">
    <location>
        <begin position="153"/>
        <end position="174"/>
    </location>
</feature>
<dbReference type="GO" id="GO:0046943">
    <property type="term" value="F:carboxylic acid transmembrane transporter activity"/>
    <property type="evidence" value="ECO:0007669"/>
    <property type="project" value="TreeGrafter"/>
</dbReference>
<proteinExistence type="predicted"/>
<evidence type="ECO:0000256" key="2">
    <source>
        <dbReference type="ARBA" id="ARBA00022692"/>
    </source>
</evidence>
<keyword evidence="4 5" id="KW-0472">Membrane</keyword>
<dbReference type="SUPFAM" id="SSF103473">
    <property type="entry name" value="MFS general substrate transporter"/>
    <property type="match status" value="1"/>
</dbReference>
<comment type="caution">
    <text evidence="7">The sequence shown here is derived from an EMBL/GenBank/DDBJ whole genome shotgun (WGS) entry which is preliminary data.</text>
</comment>
<dbReference type="EMBL" id="PDDY01000001">
    <property type="protein sequence ID" value="PEH40779.1"/>
    <property type="molecule type" value="Genomic_DNA"/>
</dbReference>
<protein>
    <submittedName>
        <fullName evidence="7">MFS transporter</fullName>
    </submittedName>
</protein>
<dbReference type="Proteomes" id="UP000220629">
    <property type="component" value="Unassembled WGS sequence"/>
</dbReference>
<evidence type="ECO:0000256" key="5">
    <source>
        <dbReference type="SAM" id="Phobius"/>
    </source>
</evidence>
<dbReference type="InterPro" id="IPR036259">
    <property type="entry name" value="MFS_trans_sf"/>
</dbReference>
<dbReference type="InterPro" id="IPR011701">
    <property type="entry name" value="MFS"/>
</dbReference>
<organism evidence="7 8">
    <name type="scientific">Burkholderia gladioli</name>
    <name type="common">Pseudomonas marginata</name>
    <name type="synonym">Phytomonas marginata</name>
    <dbReference type="NCBI Taxonomy" id="28095"/>
    <lineage>
        <taxon>Bacteria</taxon>
        <taxon>Pseudomonadati</taxon>
        <taxon>Pseudomonadota</taxon>
        <taxon>Betaproteobacteria</taxon>
        <taxon>Burkholderiales</taxon>
        <taxon>Burkholderiaceae</taxon>
        <taxon>Burkholderia</taxon>
    </lineage>
</organism>
<dbReference type="PANTHER" id="PTHR23508:SF10">
    <property type="entry name" value="CARBOXYLIC ACID TRANSPORTER PROTEIN HOMOLOG"/>
    <property type="match status" value="1"/>
</dbReference>
<dbReference type="RefSeq" id="WP_096751898.1">
    <property type="nucleotide sequence ID" value="NZ_CADEPO010000015.1"/>
</dbReference>
<feature type="transmembrane region" description="Helical" evidence="5">
    <location>
        <begin position="62"/>
        <end position="83"/>
    </location>
</feature>
<feature type="transmembrane region" description="Helical" evidence="5">
    <location>
        <begin position="180"/>
        <end position="202"/>
    </location>
</feature>
<feature type="transmembrane region" description="Helical" evidence="5">
    <location>
        <begin position="359"/>
        <end position="378"/>
    </location>
</feature>
<dbReference type="Pfam" id="PF07690">
    <property type="entry name" value="MFS_1"/>
    <property type="match status" value="1"/>
</dbReference>
<keyword evidence="3 5" id="KW-1133">Transmembrane helix</keyword>
<feature type="transmembrane region" description="Helical" evidence="5">
    <location>
        <begin position="95"/>
        <end position="113"/>
    </location>
</feature>
<reference evidence="8" key="1">
    <citation type="submission" date="2017-09" db="EMBL/GenBank/DDBJ databases">
        <title>FDA dAtabase for Regulatory Grade micrObial Sequences (FDA-ARGOS): Supporting development and validation of Infectious Disease Dx tests.</title>
        <authorList>
            <person name="Minogue T."/>
            <person name="Wolcott M."/>
            <person name="Wasieloski L."/>
            <person name="Aguilar W."/>
            <person name="Moore D."/>
            <person name="Tallon L."/>
            <person name="Sadzewicz L."/>
            <person name="Ott S."/>
            <person name="Zhao X."/>
            <person name="Nagaraj S."/>
            <person name="Vavikolanu K."/>
            <person name="Aluvathingal J."/>
            <person name="Nadendla S."/>
            <person name="Sichtig H."/>
        </authorList>
    </citation>
    <scope>NUCLEOTIDE SEQUENCE [LARGE SCALE GENOMIC DNA]</scope>
    <source>
        <strain evidence="8">FDAARGOS_390</strain>
    </source>
</reference>
<feature type="transmembrane region" description="Helical" evidence="5">
    <location>
        <begin position="223"/>
        <end position="249"/>
    </location>
</feature>
<keyword evidence="2 5" id="KW-0812">Transmembrane</keyword>
<feature type="transmembrane region" description="Helical" evidence="5">
    <location>
        <begin position="269"/>
        <end position="291"/>
    </location>
</feature>
<comment type="subcellular location">
    <subcellularLocation>
        <location evidence="1">Membrane</location>
        <topology evidence="1">Multi-pass membrane protein</topology>
    </subcellularLocation>
</comment>
<gene>
    <name evidence="7" type="ORF">CRM94_00535</name>
</gene>
<feature type="transmembrane region" description="Helical" evidence="5">
    <location>
        <begin position="119"/>
        <end position="141"/>
    </location>
</feature>
<feature type="transmembrane region" description="Helical" evidence="5">
    <location>
        <begin position="300"/>
        <end position="318"/>
    </location>
</feature>
<sequence length="423" mass="45476">MIESAKAQAGADPGRRWYREISLGQWGVLIGVWCVWALDAFDFLLVTFVLTDIAKAFGVAPSTASLLILATFGVRWLGGLMFGSLSDRIGRKIPLLIALAWFTVGGALTGIAWSFASILVFRLLLGFGMAPIFALGSTIIAETWPEKHRAIGIGMLDAGWGIGAILAAIVYGLVYPHFGWRVLFFVGIVPSAILGWLLYRYLPESPMWQRSQQQAKAGGRWPAFRLFAEHPWLVLVLALMLIFLQFAAWPLQGLLPTFLKGLNFSAATISWLTSASAVGQIFGFSASGFVVEYLGRKKGLALLLILGSASVYALVSSVNVMPLAVVFAFFSGFFIVGAGGCYATIIAENLPGNVRGSGVGFIYNIGVFGGGIAPYVVLSSIRTLHLDMAVGIWVFTLIGVLLGLAIIFGFVKETKGVSLLHVD</sequence>
<evidence type="ECO:0000259" key="6">
    <source>
        <dbReference type="PROSITE" id="PS50850"/>
    </source>
</evidence>
<evidence type="ECO:0000256" key="4">
    <source>
        <dbReference type="ARBA" id="ARBA00023136"/>
    </source>
</evidence>
<evidence type="ECO:0000313" key="8">
    <source>
        <dbReference type="Proteomes" id="UP000220629"/>
    </source>
</evidence>
<dbReference type="GO" id="GO:0005886">
    <property type="term" value="C:plasma membrane"/>
    <property type="evidence" value="ECO:0007669"/>
    <property type="project" value="TreeGrafter"/>
</dbReference>
<dbReference type="PROSITE" id="PS50850">
    <property type="entry name" value="MFS"/>
    <property type="match status" value="1"/>
</dbReference>
<feature type="transmembrane region" description="Helical" evidence="5">
    <location>
        <begin position="26"/>
        <end position="50"/>
    </location>
</feature>
<dbReference type="AlphaFoldDB" id="A0A2A7SBJ3"/>
<dbReference type="PANTHER" id="PTHR23508">
    <property type="entry name" value="CARBOXYLIC ACID TRANSPORTER PROTEIN HOMOLOG"/>
    <property type="match status" value="1"/>
</dbReference>
<feature type="transmembrane region" description="Helical" evidence="5">
    <location>
        <begin position="390"/>
        <end position="411"/>
    </location>
</feature>
<dbReference type="InterPro" id="IPR020846">
    <property type="entry name" value="MFS_dom"/>
</dbReference>
<evidence type="ECO:0000256" key="3">
    <source>
        <dbReference type="ARBA" id="ARBA00022989"/>
    </source>
</evidence>